<dbReference type="GO" id="GO:0010608">
    <property type="term" value="P:post-transcriptional regulation of gene expression"/>
    <property type="evidence" value="ECO:0007669"/>
    <property type="project" value="TreeGrafter"/>
</dbReference>
<organism evidence="5 6">
    <name type="scientific">Symbiodinium natans</name>
    <dbReference type="NCBI Taxonomy" id="878477"/>
    <lineage>
        <taxon>Eukaryota</taxon>
        <taxon>Sar</taxon>
        <taxon>Alveolata</taxon>
        <taxon>Dinophyceae</taxon>
        <taxon>Suessiales</taxon>
        <taxon>Symbiodiniaceae</taxon>
        <taxon>Symbiodinium</taxon>
    </lineage>
</organism>
<feature type="domain" description="PUM-HD" evidence="4">
    <location>
        <begin position="258"/>
        <end position="623"/>
    </location>
</feature>
<evidence type="ECO:0000256" key="3">
    <source>
        <dbReference type="SAM" id="MobiDB-lite"/>
    </source>
</evidence>
<evidence type="ECO:0000313" key="5">
    <source>
        <dbReference type="EMBL" id="CAE7217978.1"/>
    </source>
</evidence>
<keyword evidence="6" id="KW-1185">Reference proteome</keyword>
<dbReference type="EMBL" id="CAJNDS010000557">
    <property type="protein sequence ID" value="CAE7217978.1"/>
    <property type="molecule type" value="Genomic_DNA"/>
</dbReference>
<dbReference type="PROSITE" id="PS50303">
    <property type="entry name" value="PUM_HD"/>
    <property type="match status" value="1"/>
</dbReference>
<dbReference type="InterPro" id="IPR033133">
    <property type="entry name" value="PUM-HD"/>
</dbReference>
<dbReference type="AlphaFoldDB" id="A0A812K0X2"/>
<sequence>MLAPSVVSPLAPVPSAPKPGLQNRHGSAGHASRAPLAASLALFVATQRPRLARRIANLRLTDPLAGVPEAAWPLLQRAEEAHPAFGWQQIADGLRSWRKALENGQVWEEGADWPDEALRSRWAETLAELDLPRLTKRYPDLIEPLLFRLLEMVVQLSEALAASAEGSKAKGGSDDTPTSIPQGEGGDQADDLSQRGPHGGATPRPDAEPSEEPSLEALGERLAQMQFRPPPGLEGYGMGQPPTPLGPGQEGAEFLGRKSSMRLEGVLPHLLVRRQLREKETERKGGALLEMIQTAEGADRLCQQMQAASGEELAVLWATLVATTLPCLPQLACDPHASTVICQLMAQPLFTGEVRSRMLHRLRGSIFNLVRDKYGCWIIQQALQRGGPEIVHALVTELRGRVLNCSRHMYGNFVLQRCFEMLPCAEVHSMLGELADNAVAASLNLYSGRVLQRVMENCNHEHEHMMQILDSLLEPEALGRLVTSAHGHNVIRSMLTRASALRVRSVVAFFLQENDLLSYARNRHASLVLESCLEALCRPDLAEPLQPDRAALVERILGKEGDDQPLFIKVALDRFGNYVCQRVIFISQGAEAERVLSLIASMGSKLRRTTNGRHILATARSKFGQLPAPCAPKP</sequence>
<dbReference type="SUPFAM" id="SSF48371">
    <property type="entry name" value="ARM repeat"/>
    <property type="match status" value="1"/>
</dbReference>
<dbReference type="OrthoDB" id="668540at2759"/>
<evidence type="ECO:0000313" key="6">
    <source>
        <dbReference type="Proteomes" id="UP000604046"/>
    </source>
</evidence>
<feature type="repeat" description="Pumilio" evidence="2">
    <location>
        <begin position="397"/>
        <end position="432"/>
    </location>
</feature>
<accession>A0A812K0X2</accession>
<feature type="repeat" description="Pumilio" evidence="2">
    <location>
        <begin position="361"/>
        <end position="396"/>
    </location>
</feature>
<dbReference type="Proteomes" id="UP000604046">
    <property type="component" value="Unassembled WGS sequence"/>
</dbReference>
<protein>
    <submittedName>
        <fullName evidence="5">APUM5 protein</fullName>
    </submittedName>
</protein>
<dbReference type="Pfam" id="PF00806">
    <property type="entry name" value="PUF"/>
    <property type="match status" value="4"/>
</dbReference>
<feature type="repeat" description="Pumilio" evidence="2">
    <location>
        <begin position="555"/>
        <end position="597"/>
    </location>
</feature>
<evidence type="ECO:0000259" key="4">
    <source>
        <dbReference type="PROSITE" id="PS50303"/>
    </source>
</evidence>
<feature type="region of interest" description="Disordered" evidence="3">
    <location>
        <begin position="164"/>
        <end position="214"/>
    </location>
</feature>
<reference evidence="5" key="1">
    <citation type="submission" date="2021-02" db="EMBL/GenBank/DDBJ databases">
        <authorList>
            <person name="Dougan E. K."/>
            <person name="Rhodes N."/>
            <person name="Thang M."/>
            <person name="Chan C."/>
        </authorList>
    </citation>
    <scope>NUCLEOTIDE SEQUENCE</scope>
</reference>
<dbReference type="GO" id="GO:0003729">
    <property type="term" value="F:mRNA binding"/>
    <property type="evidence" value="ECO:0007669"/>
    <property type="project" value="TreeGrafter"/>
</dbReference>
<comment type="caution">
    <text evidence="5">The sequence shown here is derived from an EMBL/GenBank/DDBJ whole genome shotgun (WGS) entry which is preliminary data.</text>
</comment>
<feature type="compositionally biased region" description="Low complexity" evidence="3">
    <location>
        <begin position="1"/>
        <end position="10"/>
    </location>
</feature>
<feature type="repeat" description="Pumilio" evidence="2">
    <location>
        <begin position="433"/>
        <end position="470"/>
    </location>
</feature>
<dbReference type="InterPro" id="IPR001313">
    <property type="entry name" value="Pumilio_RNA-bd_rpt"/>
</dbReference>
<name>A0A812K0X2_9DINO</name>
<evidence type="ECO:0000256" key="2">
    <source>
        <dbReference type="PROSITE-ProRule" id="PRU00317"/>
    </source>
</evidence>
<evidence type="ECO:0000256" key="1">
    <source>
        <dbReference type="ARBA" id="ARBA00022737"/>
    </source>
</evidence>
<dbReference type="InterPro" id="IPR011989">
    <property type="entry name" value="ARM-like"/>
</dbReference>
<proteinExistence type="predicted"/>
<dbReference type="PANTHER" id="PTHR12537:SF12">
    <property type="entry name" value="MATERNAL PROTEIN PUMILIO"/>
    <property type="match status" value="1"/>
</dbReference>
<feature type="region of interest" description="Disordered" evidence="3">
    <location>
        <begin position="1"/>
        <end position="30"/>
    </location>
</feature>
<dbReference type="GO" id="GO:0005737">
    <property type="term" value="C:cytoplasm"/>
    <property type="evidence" value="ECO:0007669"/>
    <property type="project" value="TreeGrafter"/>
</dbReference>
<dbReference type="SMART" id="SM00025">
    <property type="entry name" value="Pumilio"/>
    <property type="match status" value="5"/>
</dbReference>
<dbReference type="PANTHER" id="PTHR12537">
    <property type="entry name" value="RNA BINDING PROTEIN PUMILIO-RELATED"/>
    <property type="match status" value="1"/>
</dbReference>
<keyword evidence="1" id="KW-0677">Repeat</keyword>
<dbReference type="PROSITE" id="PS50302">
    <property type="entry name" value="PUM"/>
    <property type="match status" value="4"/>
</dbReference>
<dbReference type="Gene3D" id="1.25.10.10">
    <property type="entry name" value="Leucine-rich Repeat Variant"/>
    <property type="match status" value="1"/>
</dbReference>
<dbReference type="InterPro" id="IPR016024">
    <property type="entry name" value="ARM-type_fold"/>
</dbReference>
<gene>
    <name evidence="5" type="primary">APUM5</name>
    <name evidence="5" type="ORF">SNAT2548_LOCUS7808</name>
</gene>